<comment type="similarity">
    <text evidence="3 10 11">Belongs to the metallo-dependent hydrolases superfamily. DHOase family. Class II DHOase subfamily.</text>
</comment>
<evidence type="ECO:0000313" key="14">
    <source>
        <dbReference type="Proteomes" id="UP000285232"/>
    </source>
</evidence>
<dbReference type="PROSITE" id="PS00483">
    <property type="entry name" value="DIHYDROOROTASE_2"/>
    <property type="match status" value="1"/>
</dbReference>
<evidence type="ECO:0000256" key="5">
    <source>
        <dbReference type="ARBA" id="ARBA00022723"/>
    </source>
</evidence>
<feature type="binding site" evidence="10">
    <location>
        <position position="137"/>
    </location>
    <ligand>
        <name>Zn(2+)</name>
        <dbReference type="ChEBI" id="CHEBI:29105"/>
        <label>2</label>
    </ligand>
</feature>
<comment type="catalytic activity">
    <reaction evidence="9 10 11">
        <text>(S)-dihydroorotate + H2O = N-carbamoyl-L-aspartate + H(+)</text>
        <dbReference type="Rhea" id="RHEA:24296"/>
        <dbReference type="ChEBI" id="CHEBI:15377"/>
        <dbReference type="ChEBI" id="CHEBI:15378"/>
        <dbReference type="ChEBI" id="CHEBI:30864"/>
        <dbReference type="ChEBI" id="CHEBI:32814"/>
        <dbReference type="EC" id="3.5.2.3"/>
    </reaction>
</comment>
<dbReference type="InterPro" id="IPR004721">
    <property type="entry name" value="DHOdimr"/>
</dbReference>
<feature type="binding site" evidence="10">
    <location>
        <position position="42"/>
    </location>
    <ligand>
        <name>substrate</name>
    </ligand>
</feature>
<evidence type="ECO:0000256" key="4">
    <source>
        <dbReference type="ARBA" id="ARBA00012860"/>
    </source>
</evidence>
<feature type="binding site" description="via carbamate group" evidence="10">
    <location>
        <position position="100"/>
    </location>
    <ligand>
        <name>Zn(2+)</name>
        <dbReference type="ChEBI" id="CHEBI:29105"/>
        <label>1</label>
    </ligand>
</feature>
<reference evidence="13 14" key="1">
    <citation type="journal article" date="2017" name="Int. J. Syst. Evol. Microbiol.">
        <title>Erythrobacter aquimixticola sp. nov., isolated from the junction between the ocean and a freshwater spring.</title>
        <authorList>
            <person name="Park S."/>
            <person name="Jung Y.T."/>
            <person name="Choi S.J."/>
            <person name="Yoon J.H."/>
        </authorList>
    </citation>
    <scope>NUCLEOTIDE SEQUENCE [LARGE SCALE GENOMIC DNA]</scope>
    <source>
        <strain evidence="13 14">JSSK-14</strain>
    </source>
</reference>
<keyword evidence="5 10" id="KW-0479">Metal-binding</keyword>
<dbReference type="EMBL" id="RAHX01000001">
    <property type="protein sequence ID" value="RJY08019.1"/>
    <property type="molecule type" value="Genomic_DNA"/>
</dbReference>
<dbReference type="AlphaFoldDB" id="A0A419RQG3"/>
<evidence type="ECO:0000259" key="12">
    <source>
        <dbReference type="Pfam" id="PF01979"/>
    </source>
</evidence>
<organism evidence="13 14">
    <name type="scientific">Aurantiacibacter aquimixticola</name>
    <dbReference type="NCBI Taxonomy" id="1958945"/>
    <lineage>
        <taxon>Bacteria</taxon>
        <taxon>Pseudomonadati</taxon>
        <taxon>Pseudomonadota</taxon>
        <taxon>Alphaproteobacteria</taxon>
        <taxon>Sphingomonadales</taxon>
        <taxon>Erythrobacteraceae</taxon>
        <taxon>Aurantiacibacter</taxon>
    </lineage>
</organism>
<feature type="binding site" evidence="10">
    <location>
        <position position="252"/>
    </location>
    <ligand>
        <name>substrate</name>
    </ligand>
</feature>
<protein>
    <recommendedName>
        <fullName evidence="4 10">Dihydroorotase</fullName>
        <shortName evidence="10">DHOase</shortName>
        <ecNumber evidence="4 10">3.5.2.3</ecNumber>
    </recommendedName>
</protein>
<dbReference type="UniPathway" id="UPA00070">
    <property type="reaction ID" value="UER00117"/>
</dbReference>
<dbReference type="Gene3D" id="3.20.20.140">
    <property type="entry name" value="Metal-dependent hydrolases"/>
    <property type="match status" value="1"/>
</dbReference>
<evidence type="ECO:0000313" key="13">
    <source>
        <dbReference type="EMBL" id="RJY08019.1"/>
    </source>
</evidence>
<evidence type="ECO:0000256" key="9">
    <source>
        <dbReference type="ARBA" id="ARBA00048492"/>
    </source>
</evidence>
<dbReference type="HAMAP" id="MF_00219">
    <property type="entry name" value="PyrC_classII"/>
    <property type="match status" value="1"/>
</dbReference>
<dbReference type="SUPFAM" id="SSF51556">
    <property type="entry name" value="Metallo-dependent hydrolases"/>
    <property type="match status" value="1"/>
</dbReference>
<gene>
    <name evidence="10" type="primary">pyrC</name>
    <name evidence="13" type="ORF">D6201_00410</name>
</gene>
<evidence type="ECO:0000256" key="10">
    <source>
        <dbReference type="HAMAP-Rule" id="MF_00219"/>
    </source>
</evidence>
<evidence type="ECO:0000256" key="8">
    <source>
        <dbReference type="ARBA" id="ARBA00022975"/>
    </source>
</evidence>
<feature type="binding site" evidence="10">
    <location>
        <position position="14"/>
    </location>
    <ligand>
        <name>Zn(2+)</name>
        <dbReference type="ChEBI" id="CHEBI:29105"/>
        <label>1</label>
    </ligand>
</feature>
<feature type="binding site" evidence="10">
    <location>
        <position position="16"/>
    </location>
    <ligand>
        <name>Zn(2+)</name>
        <dbReference type="ChEBI" id="CHEBI:29105"/>
        <label>1</label>
    </ligand>
</feature>
<dbReference type="FunFam" id="3.20.20.140:FF:000006">
    <property type="entry name" value="Dihydroorotase"/>
    <property type="match status" value="1"/>
</dbReference>
<dbReference type="PANTHER" id="PTHR43137">
    <property type="entry name" value="DIHYDROOROTASE"/>
    <property type="match status" value="1"/>
</dbReference>
<keyword evidence="7 10" id="KW-0862">Zinc</keyword>
<feature type="binding site" evidence="10">
    <location>
        <position position="175"/>
    </location>
    <ligand>
        <name>Zn(2+)</name>
        <dbReference type="ChEBI" id="CHEBI:29105"/>
        <label>2</label>
    </ligand>
</feature>
<dbReference type="Pfam" id="PF01979">
    <property type="entry name" value="Amidohydro_1"/>
    <property type="match status" value="1"/>
</dbReference>
<dbReference type="OrthoDB" id="9808095at2"/>
<dbReference type="PIRSF" id="PIRSF001237">
    <property type="entry name" value="DHOdimr"/>
    <property type="match status" value="1"/>
</dbReference>
<dbReference type="EC" id="3.5.2.3" evidence="4 10"/>
<feature type="binding site" description="via carbamate group" evidence="10">
    <location>
        <position position="100"/>
    </location>
    <ligand>
        <name>Zn(2+)</name>
        <dbReference type="ChEBI" id="CHEBI:29105"/>
        <label>2</label>
    </ligand>
</feature>
<dbReference type="GO" id="GO:0044205">
    <property type="term" value="P:'de novo' UMP biosynthetic process"/>
    <property type="evidence" value="ECO:0007669"/>
    <property type="project" value="UniProtKB-UniRule"/>
</dbReference>
<feature type="binding site" evidence="10">
    <location>
        <position position="137"/>
    </location>
    <ligand>
        <name>substrate</name>
    </ligand>
</feature>
<dbReference type="GO" id="GO:0005829">
    <property type="term" value="C:cytosol"/>
    <property type="evidence" value="ECO:0007669"/>
    <property type="project" value="TreeGrafter"/>
</dbReference>
<comment type="caution">
    <text evidence="13">The sequence shown here is derived from an EMBL/GenBank/DDBJ whole genome shotgun (WGS) entry which is preliminary data.</text>
</comment>
<evidence type="ECO:0000256" key="7">
    <source>
        <dbReference type="ARBA" id="ARBA00022833"/>
    </source>
</evidence>
<sequence>MTQSLTIRRPDDWHVHLRDGEMLEGVAEHTARQFARAIVMPNLSPPVTTADAARAYRERILAAVPEGMAFEPLMTCYLTDKTDPADIRRGFAEGVFTAAKLYPAGATTNSDSGVTDVANIRGVLEMMAEIGMVLCVHGEVTSADIDIFDREAVFIERVLAPLLADLPALKVVFEHITTEDAVRFVEGQGDNVAATITPQHLHINRNAMLVGGIRPHAYCLPVAKREKHRLALRKAATSGNPKFFLGTDSAPHAREAKESACGCAGIFNAPYALESYLAVFEEEDALERFEGFASLYGPAFYGLPVNANTITLEKRDCAVPDIVDAGEVRLVPFHAGETLGWTYTG</sequence>
<feature type="active site" evidence="10">
    <location>
        <position position="248"/>
    </location>
</feature>
<dbReference type="GO" id="GO:0008270">
    <property type="term" value="F:zinc ion binding"/>
    <property type="evidence" value="ECO:0007669"/>
    <property type="project" value="UniProtKB-UniRule"/>
</dbReference>
<comment type="cofactor">
    <cofactor evidence="10 11">
        <name>Zn(2+)</name>
        <dbReference type="ChEBI" id="CHEBI:29105"/>
    </cofactor>
    <text evidence="10 11">Binds 2 Zn(2+) ions per subunit.</text>
</comment>
<dbReference type="PANTHER" id="PTHR43137:SF1">
    <property type="entry name" value="DIHYDROOROTASE"/>
    <property type="match status" value="1"/>
</dbReference>
<dbReference type="GO" id="GO:0006207">
    <property type="term" value="P:'de novo' pyrimidine nucleobase biosynthetic process"/>
    <property type="evidence" value="ECO:0007669"/>
    <property type="project" value="TreeGrafter"/>
</dbReference>
<comment type="function">
    <text evidence="1 10">Catalyzes the reversible cyclization of carbamoyl aspartate to dihydroorotate.</text>
</comment>
<evidence type="ECO:0000256" key="1">
    <source>
        <dbReference type="ARBA" id="ARBA00002368"/>
    </source>
</evidence>
<dbReference type="InterPro" id="IPR006680">
    <property type="entry name" value="Amidohydro-rel"/>
</dbReference>
<dbReference type="RefSeq" id="WP_120046909.1">
    <property type="nucleotide sequence ID" value="NZ_RAHX01000001.1"/>
</dbReference>
<dbReference type="NCBIfam" id="TIGR00856">
    <property type="entry name" value="pyrC_dimer"/>
    <property type="match status" value="1"/>
</dbReference>
<proteinExistence type="inferred from homology"/>
<evidence type="ECO:0000256" key="11">
    <source>
        <dbReference type="RuleBase" id="RU003440"/>
    </source>
</evidence>
<feature type="binding site" evidence="10">
    <location>
        <position position="220"/>
    </location>
    <ligand>
        <name>substrate</name>
    </ligand>
</feature>
<feature type="domain" description="Amidohydrolase-related" evidence="12">
    <location>
        <begin position="12"/>
        <end position="311"/>
    </location>
</feature>
<dbReference type="Proteomes" id="UP000285232">
    <property type="component" value="Unassembled WGS sequence"/>
</dbReference>
<keyword evidence="14" id="KW-1185">Reference proteome</keyword>
<comment type="subunit">
    <text evidence="10">Homodimer.</text>
</comment>
<dbReference type="PROSITE" id="PS00482">
    <property type="entry name" value="DIHYDROOROTASE_1"/>
    <property type="match status" value="1"/>
</dbReference>
<dbReference type="CDD" id="cd01294">
    <property type="entry name" value="DHOase"/>
    <property type="match status" value="1"/>
</dbReference>
<dbReference type="GO" id="GO:0004151">
    <property type="term" value="F:dihydroorotase activity"/>
    <property type="evidence" value="ECO:0007669"/>
    <property type="project" value="UniProtKB-UniRule"/>
</dbReference>
<feature type="binding site" evidence="10">
    <location>
        <position position="264"/>
    </location>
    <ligand>
        <name>substrate</name>
    </ligand>
</feature>
<evidence type="ECO:0000256" key="2">
    <source>
        <dbReference type="ARBA" id="ARBA00004880"/>
    </source>
</evidence>
<accession>A0A419RQG3</accession>
<name>A0A419RQG3_9SPHN</name>
<keyword evidence="8 10" id="KW-0665">Pyrimidine biosynthesis</keyword>
<evidence type="ECO:0000256" key="3">
    <source>
        <dbReference type="ARBA" id="ARBA00005631"/>
    </source>
</evidence>
<evidence type="ECO:0000256" key="6">
    <source>
        <dbReference type="ARBA" id="ARBA00022801"/>
    </source>
</evidence>
<feature type="modified residue" description="N6-carboxylysine" evidence="10">
    <location>
        <position position="100"/>
    </location>
</feature>
<comment type="pathway">
    <text evidence="2 10 11">Pyrimidine metabolism; UMP biosynthesis via de novo pathway; (S)-dihydroorotate from bicarbonate: step 3/3.</text>
</comment>
<dbReference type="InterPro" id="IPR032466">
    <property type="entry name" value="Metal_Hydrolase"/>
</dbReference>
<feature type="binding site" evidence="10">
    <location>
        <position position="248"/>
    </location>
    <ligand>
        <name>Zn(2+)</name>
        <dbReference type="ChEBI" id="CHEBI:29105"/>
        <label>1</label>
    </ligand>
</feature>
<feature type="binding site" evidence="10">
    <location>
        <begin position="16"/>
        <end position="18"/>
    </location>
    <ligand>
        <name>substrate</name>
    </ligand>
</feature>
<dbReference type="InterPro" id="IPR002195">
    <property type="entry name" value="Dihydroorotase_CS"/>
</dbReference>
<keyword evidence="6 10" id="KW-0378">Hydrolase</keyword>